<dbReference type="EMBL" id="JBBDGM010000001">
    <property type="protein sequence ID" value="MEJ1087056.1"/>
    <property type="molecule type" value="Genomic_DNA"/>
</dbReference>
<evidence type="ECO:0000313" key="2">
    <source>
        <dbReference type="EMBL" id="MEJ1087056.1"/>
    </source>
</evidence>
<evidence type="ECO:0000256" key="1">
    <source>
        <dbReference type="SAM" id="Phobius"/>
    </source>
</evidence>
<sequence length="538" mass="56368">MASNSRDFLIRILGDSDNANKAVDQFNKKLEEGEGKLKGFFDSFAGNLAADLFQDAAAAAGDFISGSIDKASDLNETLSAAEAIFGEQTAAMDKWSQNAAQNLGLSQGAALDAATGFGDMFTQLGFAGDQAAGMSQDVLQMAADLGSFRNLETGDVLDKISGAMRGEYDSLQALIPNINAARVEQEALAATGKESAKELTAQEKAAATLAIINKDGAAAMGDFARTSDSAANQQKIMTATLEEQQAELGQQLLPAWTALQGFLLSSVLPALSAVIGWLAENQWVYGVVAGGVLAIAAAYTTWQFATGAWTVAQLAANAAMFASPITWIIVGIVALVAAIIWLVANWDTVVAWITEIWGGFMAWIGEVIDGFVAWWNDTWAGISQAWSDFWAGIEQIVKDIWNGIIGWIESGINGAIDLINGMIDGVNLVGGAFGVSIEHIGHVSLPRLATGGVTSGPMVAMIGDNPGGREVVQPLASLRADRQADIRSAVRAAVLELRGAGTGEGITIHQEVNALPGMDEEQLADTAAARLATALRSS</sequence>
<proteinExistence type="predicted"/>
<feature type="transmembrane region" description="Helical" evidence="1">
    <location>
        <begin position="255"/>
        <end position="277"/>
    </location>
</feature>
<accession>A0ABU8L904</accession>
<reference evidence="2 3" key="1">
    <citation type="submission" date="2024-02" db="EMBL/GenBank/DDBJ databases">
        <authorList>
            <person name="Saticioglu I.B."/>
        </authorList>
    </citation>
    <scope>NUCLEOTIDE SEQUENCE [LARGE SCALE GENOMIC DNA]</scope>
    <source>
        <strain evidence="2 3">Mu-80</strain>
    </source>
</reference>
<protein>
    <submittedName>
        <fullName evidence="2">Uncharacterized protein</fullName>
    </submittedName>
</protein>
<evidence type="ECO:0000313" key="3">
    <source>
        <dbReference type="Proteomes" id="UP001371224"/>
    </source>
</evidence>
<comment type="caution">
    <text evidence="2">The sequence shown here is derived from an EMBL/GenBank/DDBJ whole genome shotgun (WGS) entry which is preliminary data.</text>
</comment>
<organism evidence="2 3">
    <name type="scientific">Microbacterium bandirmense</name>
    <dbReference type="NCBI Taxonomy" id="3122050"/>
    <lineage>
        <taxon>Bacteria</taxon>
        <taxon>Bacillati</taxon>
        <taxon>Actinomycetota</taxon>
        <taxon>Actinomycetes</taxon>
        <taxon>Micrococcales</taxon>
        <taxon>Microbacteriaceae</taxon>
        <taxon>Microbacterium</taxon>
    </lineage>
</organism>
<gene>
    <name evidence="2" type="ORF">WDU99_01850</name>
</gene>
<feature type="transmembrane region" description="Helical" evidence="1">
    <location>
        <begin position="314"/>
        <end position="344"/>
    </location>
</feature>
<dbReference type="RefSeq" id="WP_337330729.1">
    <property type="nucleotide sequence ID" value="NZ_JBBDGM010000001.1"/>
</dbReference>
<name>A0ABU8L904_9MICO</name>
<keyword evidence="3" id="KW-1185">Reference proteome</keyword>
<keyword evidence="1" id="KW-0472">Membrane</keyword>
<dbReference type="Proteomes" id="UP001371224">
    <property type="component" value="Unassembled WGS sequence"/>
</dbReference>
<keyword evidence="1" id="KW-1133">Transmembrane helix</keyword>
<keyword evidence="1" id="KW-0812">Transmembrane</keyword>
<feature type="transmembrane region" description="Helical" evidence="1">
    <location>
        <begin position="283"/>
        <end position="302"/>
    </location>
</feature>
<feature type="transmembrane region" description="Helical" evidence="1">
    <location>
        <begin position="356"/>
        <end position="375"/>
    </location>
</feature>